<proteinExistence type="predicted"/>
<dbReference type="SUPFAM" id="SSF53850">
    <property type="entry name" value="Periplasmic binding protein-like II"/>
    <property type="match status" value="1"/>
</dbReference>
<dbReference type="PANTHER" id="PTHR30006">
    <property type="entry name" value="THIAMINE-BINDING PERIPLASMIC PROTEIN-RELATED"/>
    <property type="match status" value="1"/>
</dbReference>
<dbReference type="STRING" id="225324.SAMN02745126_02752"/>
<dbReference type="AlphaFoldDB" id="A0A1T4PD34"/>
<dbReference type="GO" id="GO:0030976">
    <property type="term" value="F:thiamine pyrophosphate binding"/>
    <property type="evidence" value="ECO:0007669"/>
    <property type="project" value="TreeGrafter"/>
</dbReference>
<dbReference type="Pfam" id="PF13343">
    <property type="entry name" value="SBP_bac_6"/>
    <property type="match status" value="1"/>
</dbReference>
<keyword evidence="1" id="KW-0732">Signal</keyword>
<sequence length="352" mass="38270">MKRRDVLGAFGATAVMTFAGSRARAEQLLPFYDLPAKYMNWAALGTAYEKRTGVKLTIDLKTGSSTALAAMKAEVARPQVNGAFWSLDIAIEGKKAGVTMPYKPKGFDAIPDSRKDRDGHWWAMSSANIVIGANTDVLRKHNLPLPKTWNDLLKPDYKGLCGMMEPTYSGTASTFAYGINFIQGGTKDDFTPGMKWLKAFADNGGQYRSETMGPRLVTGDVGILIDAEGNILLPKAEGAPVVVIAPPDGVVAVELGMSMMKGAPDQERARQFFDWLLGDEAQSIIGASYFRPVRKETLPKAVAAELGEPEKLIPLDLEHEAAVVTNLKRAFTEIVTRGGDLADVLRRYRLAA</sequence>
<organism evidence="2 3">
    <name type="scientific">Enhydrobacter aerosaccus</name>
    <dbReference type="NCBI Taxonomy" id="225324"/>
    <lineage>
        <taxon>Bacteria</taxon>
        <taxon>Pseudomonadati</taxon>
        <taxon>Pseudomonadota</taxon>
        <taxon>Alphaproteobacteria</taxon>
        <taxon>Hyphomicrobiales</taxon>
        <taxon>Enhydrobacter</taxon>
    </lineage>
</organism>
<dbReference type="Gene3D" id="3.40.190.10">
    <property type="entry name" value="Periplasmic binding protein-like II"/>
    <property type="match status" value="2"/>
</dbReference>
<dbReference type="GO" id="GO:0030975">
    <property type="term" value="F:thiamine binding"/>
    <property type="evidence" value="ECO:0007669"/>
    <property type="project" value="TreeGrafter"/>
</dbReference>
<dbReference type="GO" id="GO:0030288">
    <property type="term" value="C:outer membrane-bounded periplasmic space"/>
    <property type="evidence" value="ECO:0007669"/>
    <property type="project" value="TreeGrafter"/>
</dbReference>
<name>A0A1T4PD34_9HYPH</name>
<evidence type="ECO:0000313" key="2">
    <source>
        <dbReference type="EMBL" id="SJZ89470.1"/>
    </source>
</evidence>
<accession>A0A1T4PD34</accession>
<gene>
    <name evidence="2" type="ORF">SAMN02745126_02752</name>
</gene>
<dbReference type="Proteomes" id="UP000190092">
    <property type="component" value="Unassembled WGS sequence"/>
</dbReference>
<dbReference type="GO" id="GO:0015888">
    <property type="term" value="P:thiamine transport"/>
    <property type="evidence" value="ECO:0007669"/>
    <property type="project" value="TreeGrafter"/>
</dbReference>
<dbReference type="PANTHER" id="PTHR30006:SF2">
    <property type="entry name" value="ABC TRANSPORTER SUBSTRATE-BINDING PROTEIN"/>
    <property type="match status" value="1"/>
</dbReference>
<evidence type="ECO:0000313" key="3">
    <source>
        <dbReference type="Proteomes" id="UP000190092"/>
    </source>
</evidence>
<dbReference type="RefSeq" id="WP_170920931.1">
    <property type="nucleotide sequence ID" value="NZ_FUWJ01000002.1"/>
</dbReference>
<reference evidence="3" key="1">
    <citation type="submission" date="2017-02" db="EMBL/GenBank/DDBJ databases">
        <authorList>
            <person name="Varghese N."/>
            <person name="Submissions S."/>
        </authorList>
    </citation>
    <scope>NUCLEOTIDE SEQUENCE [LARGE SCALE GENOMIC DNA]</scope>
    <source>
        <strain evidence="3">ATCC 27094</strain>
    </source>
</reference>
<protein>
    <submittedName>
        <fullName evidence="2">Putative spermidine/putrescine transport system substrate-binding protein</fullName>
    </submittedName>
</protein>
<keyword evidence="3" id="KW-1185">Reference proteome</keyword>
<dbReference type="EMBL" id="FUWJ01000002">
    <property type="protein sequence ID" value="SJZ89470.1"/>
    <property type="molecule type" value="Genomic_DNA"/>
</dbReference>
<evidence type="ECO:0000256" key="1">
    <source>
        <dbReference type="ARBA" id="ARBA00022729"/>
    </source>
</evidence>